<keyword evidence="2" id="KW-0812">Transmembrane</keyword>
<feature type="coiled-coil region" evidence="1">
    <location>
        <begin position="146"/>
        <end position="246"/>
    </location>
</feature>
<keyword evidence="5" id="KW-1185">Reference proteome</keyword>
<dbReference type="Proteomes" id="UP000290975">
    <property type="component" value="Unassembled WGS sequence"/>
</dbReference>
<proteinExistence type="predicted"/>
<dbReference type="Gene3D" id="2.40.50.100">
    <property type="match status" value="1"/>
</dbReference>
<feature type="transmembrane region" description="Helical" evidence="2">
    <location>
        <begin position="46"/>
        <end position="64"/>
    </location>
</feature>
<keyword evidence="2" id="KW-1133">Transmembrane helix</keyword>
<evidence type="ECO:0000313" key="4">
    <source>
        <dbReference type="EMBL" id="GBH32700.1"/>
    </source>
</evidence>
<dbReference type="AlphaFoldDB" id="A0A401J801"/>
<evidence type="ECO:0000256" key="1">
    <source>
        <dbReference type="SAM" id="Coils"/>
    </source>
</evidence>
<dbReference type="EMBL" id="BBQY01000042">
    <property type="protein sequence ID" value="GBH32700.1"/>
    <property type="molecule type" value="Genomic_DNA"/>
</dbReference>
<protein>
    <submittedName>
        <fullName evidence="4">Membrane fusion protein, multidrug efflux system</fullName>
    </submittedName>
</protein>
<keyword evidence="2" id="KW-0472">Membrane</keyword>
<name>A0A401J801_SPHXE</name>
<keyword evidence="1" id="KW-0175">Coiled coil</keyword>
<dbReference type="InterPro" id="IPR050739">
    <property type="entry name" value="MFP"/>
</dbReference>
<evidence type="ECO:0000256" key="2">
    <source>
        <dbReference type="SAM" id="Phobius"/>
    </source>
</evidence>
<dbReference type="Pfam" id="PF25917">
    <property type="entry name" value="BSH_RND"/>
    <property type="match status" value="1"/>
</dbReference>
<dbReference type="Gene3D" id="1.10.287.470">
    <property type="entry name" value="Helix hairpin bin"/>
    <property type="match status" value="2"/>
</dbReference>
<feature type="domain" description="Multidrug resistance protein MdtA-like barrel-sandwich hybrid" evidence="3">
    <location>
        <begin position="89"/>
        <end position="278"/>
    </location>
</feature>
<sequence>MLQDRTTPRNIGIVIYMADKSATVSSDSESLGESAVSPLKSPRVRLAMLIGAILLLIGGFVWYLDHQNRGRYMQVTDNAYVAADSVITAPKIAGYVERVFVIENQTVRQGQSLAELDPREYRAQTEQIASQIETATAAGDTTRSQISEQQATIAQAQAQLNAARAEAAFAAQQVTRYQPLAASGAEPGERFAQLQTQARQARERTNAAQAALIAAQRRVGTLGAQVRQAQSQAEAARAQLKVARVNVESTVLKAAINGRVGDLAVRVGQFVQPGTRMMTLVPVDRLFIEANFKETQLGLMRVGQPVGIEIDALPGVELTGRIASVAPGTGAQFSVLPPQNATGNFTKIVQRVPVRIAIDAPLEVRTLLVPGMSVGVTVDTRSARGEMDRLRQAVSRKR</sequence>
<gene>
    <name evidence="4" type="ORF">MBESOW_P3931</name>
</gene>
<dbReference type="GO" id="GO:0055085">
    <property type="term" value="P:transmembrane transport"/>
    <property type="evidence" value="ECO:0007669"/>
    <property type="project" value="InterPro"/>
</dbReference>
<dbReference type="PANTHER" id="PTHR30386:SF24">
    <property type="entry name" value="MULTIDRUG RESISTANCE EFFLUX PUMP"/>
    <property type="match status" value="1"/>
</dbReference>
<dbReference type="SUPFAM" id="SSF111369">
    <property type="entry name" value="HlyD-like secretion proteins"/>
    <property type="match status" value="2"/>
</dbReference>
<dbReference type="InterPro" id="IPR058625">
    <property type="entry name" value="MdtA-like_BSH"/>
</dbReference>
<reference evidence="4 5" key="1">
    <citation type="submission" date="2014-12" db="EMBL/GenBank/DDBJ databases">
        <title>Whole genome sequencing of Sphingobium xenophagum OW59.</title>
        <authorList>
            <person name="Ohta Y."/>
            <person name="Nishi S."/>
            <person name="Hatada Y."/>
        </authorList>
    </citation>
    <scope>NUCLEOTIDE SEQUENCE [LARGE SCALE GENOMIC DNA]</scope>
    <source>
        <strain evidence="4 5">OW59</strain>
    </source>
</reference>
<evidence type="ECO:0000259" key="3">
    <source>
        <dbReference type="Pfam" id="PF25917"/>
    </source>
</evidence>
<evidence type="ECO:0000313" key="5">
    <source>
        <dbReference type="Proteomes" id="UP000290975"/>
    </source>
</evidence>
<dbReference type="Gene3D" id="2.40.30.170">
    <property type="match status" value="1"/>
</dbReference>
<comment type="caution">
    <text evidence="4">The sequence shown here is derived from an EMBL/GenBank/DDBJ whole genome shotgun (WGS) entry which is preliminary data.</text>
</comment>
<dbReference type="PANTHER" id="PTHR30386">
    <property type="entry name" value="MEMBRANE FUSION SUBUNIT OF EMRAB-TOLC MULTIDRUG EFFLUX PUMP"/>
    <property type="match status" value="1"/>
</dbReference>
<organism evidence="4 5">
    <name type="scientific">Sphingobium xenophagum</name>
    <dbReference type="NCBI Taxonomy" id="121428"/>
    <lineage>
        <taxon>Bacteria</taxon>
        <taxon>Pseudomonadati</taxon>
        <taxon>Pseudomonadota</taxon>
        <taxon>Alphaproteobacteria</taxon>
        <taxon>Sphingomonadales</taxon>
        <taxon>Sphingomonadaceae</taxon>
        <taxon>Sphingobium</taxon>
    </lineage>
</organism>
<accession>A0A401J801</accession>